<organism evidence="1 2">
    <name type="scientific">Flavobacterium microcysteis</name>
    <dbReference type="NCBI Taxonomy" id="2596891"/>
    <lineage>
        <taxon>Bacteria</taxon>
        <taxon>Pseudomonadati</taxon>
        <taxon>Bacteroidota</taxon>
        <taxon>Flavobacteriia</taxon>
        <taxon>Flavobacteriales</taxon>
        <taxon>Flavobacteriaceae</taxon>
        <taxon>Flavobacterium</taxon>
    </lineage>
</organism>
<dbReference type="PROSITE" id="PS51257">
    <property type="entry name" value="PROKAR_LIPOPROTEIN"/>
    <property type="match status" value="1"/>
</dbReference>
<dbReference type="RefSeq" id="WP_140001068.1">
    <property type="nucleotide sequence ID" value="NZ_VFJE01000055.1"/>
</dbReference>
<dbReference type="Proteomes" id="UP000319175">
    <property type="component" value="Unassembled WGS sequence"/>
</dbReference>
<proteinExistence type="predicted"/>
<evidence type="ECO:0008006" key="3">
    <source>
        <dbReference type="Google" id="ProtNLM"/>
    </source>
</evidence>
<name>A0A501Q3W7_9FLAO</name>
<reference evidence="1 2" key="1">
    <citation type="submission" date="2019-06" db="EMBL/GenBank/DDBJ databases">
        <title>Flavobacterium sp. MaA-Y11 from geoumgang.</title>
        <authorList>
            <person name="Jeong S."/>
        </authorList>
    </citation>
    <scope>NUCLEOTIDE SEQUENCE [LARGE SCALE GENOMIC DNA]</scope>
    <source>
        <strain evidence="1 2">MaA-Y11</strain>
    </source>
</reference>
<dbReference type="OrthoDB" id="714297at2"/>
<comment type="caution">
    <text evidence="1">The sequence shown here is derived from an EMBL/GenBank/DDBJ whole genome shotgun (WGS) entry which is preliminary data.</text>
</comment>
<keyword evidence="2" id="KW-1185">Reference proteome</keyword>
<dbReference type="EMBL" id="VFJE01000055">
    <property type="protein sequence ID" value="TPD66907.1"/>
    <property type="molecule type" value="Genomic_DNA"/>
</dbReference>
<protein>
    <recommendedName>
        <fullName evidence="3">Lipoprotein</fullName>
    </recommendedName>
</protein>
<sequence>MKILIPLLLVFLTISCNKQEKKTLSEYQKNINKKITQNKPFFDFDEVVHYQIQDPSNDYYDSEVADTVPTKKRLLFMLLRYPCPVTQEEKKGFKEALEFADKEEYKINPKYNKELNWVFSEKKCDNIWEYACAPTYRDIFIFKKNKEEIGIAKICFECQLYSISNKDANTRCFNMNGELDRLSKIILENKKNK</sequence>
<gene>
    <name evidence="1" type="ORF">FJA49_11515</name>
</gene>
<evidence type="ECO:0000313" key="2">
    <source>
        <dbReference type="Proteomes" id="UP000319175"/>
    </source>
</evidence>
<dbReference type="AlphaFoldDB" id="A0A501Q3W7"/>
<accession>A0A501Q3W7</accession>
<evidence type="ECO:0000313" key="1">
    <source>
        <dbReference type="EMBL" id="TPD66907.1"/>
    </source>
</evidence>